<dbReference type="InterPro" id="IPR044730">
    <property type="entry name" value="RNase_H-like_dom_plant"/>
</dbReference>
<comment type="caution">
    <text evidence="2">The sequence shown here is derived from an EMBL/GenBank/DDBJ whole genome shotgun (WGS) entry which is preliminary data.</text>
</comment>
<reference evidence="2 3" key="2">
    <citation type="journal article" date="2017" name="Front. Plant Sci.">
        <title>Gene Classification and Mining of Molecular Markers Useful in Red Clover (Trifolium pratense) Breeding.</title>
        <authorList>
            <person name="Istvanek J."/>
            <person name="Dluhosova J."/>
            <person name="Dluhos P."/>
            <person name="Patkova L."/>
            <person name="Nedelnik J."/>
            <person name="Repkova J."/>
        </authorList>
    </citation>
    <scope>NUCLEOTIDE SEQUENCE [LARGE SCALE GENOMIC DNA]</scope>
    <source>
        <strain evidence="3">cv. Tatra</strain>
        <tissue evidence="2">Young leaves</tissue>
    </source>
</reference>
<accession>A0A2K3L7Z1</accession>
<gene>
    <name evidence="2" type="ORF">L195_g030575</name>
</gene>
<dbReference type="PANTHER" id="PTHR47723">
    <property type="entry name" value="OS05G0353850 PROTEIN"/>
    <property type="match status" value="1"/>
</dbReference>
<evidence type="ECO:0000313" key="3">
    <source>
        <dbReference type="Proteomes" id="UP000236291"/>
    </source>
</evidence>
<reference evidence="2 3" key="1">
    <citation type="journal article" date="2014" name="Am. J. Bot.">
        <title>Genome assembly and annotation for red clover (Trifolium pratense; Fabaceae).</title>
        <authorList>
            <person name="Istvanek J."/>
            <person name="Jaros M."/>
            <person name="Krenek A."/>
            <person name="Repkova J."/>
        </authorList>
    </citation>
    <scope>NUCLEOTIDE SEQUENCE [LARGE SCALE GENOMIC DNA]</scope>
    <source>
        <strain evidence="3">cv. Tatra</strain>
        <tissue evidence="2">Young leaves</tissue>
    </source>
</reference>
<evidence type="ECO:0000259" key="1">
    <source>
        <dbReference type="Pfam" id="PF13456"/>
    </source>
</evidence>
<dbReference type="GO" id="GO:0003676">
    <property type="term" value="F:nucleic acid binding"/>
    <property type="evidence" value="ECO:0007669"/>
    <property type="project" value="InterPro"/>
</dbReference>
<dbReference type="Gene3D" id="3.30.420.10">
    <property type="entry name" value="Ribonuclease H-like superfamily/Ribonuclease H"/>
    <property type="match status" value="1"/>
</dbReference>
<organism evidence="2 3">
    <name type="scientific">Trifolium pratense</name>
    <name type="common">Red clover</name>
    <dbReference type="NCBI Taxonomy" id="57577"/>
    <lineage>
        <taxon>Eukaryota</taxon>
        <taxon>Viridiplantae</taxon>
        <taxon>Streptophyta</taxon>
        <taxon>Embryophyta</taxon>
        <taxon>Tracheophyta</taxon>
        <taxon>Spermatophyta</taxon>
        <taxon>Magnoliopsida</taxon>
        <taxon>eudicotyledons</taxon>
        <taxon>Gunneridae</taxon>
        <taxon>Pentapetalae</taxon>
        <taxon>rosids</taxon>
        <taxon>fabids</taxon>
        <taxon>Fabales</taxon>
        <taxon>Fabaceae</taxon>
        <taxon>Papilionoideae</taxon>
        <taxon>50 kb inversion clade</taxon>
        <taxon>NPAAA clade</taxon>
        <taxon>Hologalegina</taxon>
        <taxon>IRL clade</taxon>
        <taxon>Trifolieae</taxon>
        <taxon>Trifolium</taxon>
    </lineage>
</organism>
<feature type="domain" description="RNase H type-1" evidence="1">
    <location>
        <begin position="30"/>
        <end position="112"/>
    </location>
</feature>
<dbReference type="CDD" id="cd06222">
    <property type="entry name" value="RNase_H_like"/>
    <property type="match status" value="1"/>
</dbReference>
<sequence>MMEGQQELVEYCKTTMGYGYVGFQDSLESNAFNAKLWRVFEGSKLARRQGYGHMEVQLDSQVVVDCLINSRDNNNMCALVQRIRDIIKEDWRVVIKHIYCEANKVAHGLASLACDTRVAYCLFEQAPHQ</sequence>
<dbReference type="Pfam" id="PF13456">
    <property type="entry name" value="RVT_3"/>
    <property type="match status" value="1"/>
</dbReference>
<dbReference type="InterPro" id="IPR036397">
    <property type="entry name" value="RNaseH_sf"/>
</dbReference>
<protein>
    <recommendedName>
        <fullName evidence="1">RNase H type-1 domain-containing protein</fullName>
    </recommendedName>
</protein>
<dbReference type="AlphaFoldDB" id="A0A2K3L7Z1"/>
<dbReference type="GO" id="GO:0004523">
    <property type="term" value="F:RNA-DNA hybrid ribonuclease activity"/>
    <property type="evidence" value="ECO:0007669"/>
    <property type="project" value="InterPro"/>
</dbReference>
<dbReference type="InterPro" id="IPR053151">
    <property type="entry name" value="RNase_H-like"/>
</dbReference>
<proteinExistence type="predicted"/>
<dbReference type="InterPro" id="IPR012337">
    <property type="entry name" value="RNaseH-like_sf"/>
</dbReference>
<dbReference type="PANTHER" id="PTHR47723:SF13">
    <property type="entry name" value="PUTATIVE-RELATED"/>
    <property type="match status" value="1"/>
</dbReference>
<dbReference type="Proteomes" id="UP000236291">
    <property type="component" value="Unassembled WGS sequence"/>
</dbReference>
<feature type="non-terminal residue" evidence="2">
    <location>
        <position position="129"/>
    </location>
</feature>
<dbReference type="SUPFAM" id="SSF53098">
    <property type="entry name" value="Ribonuclease H-like"/>
    <property type="match status" value="1"/>
</dbReference>
<dbReference type="InterPro" id="IPR002156">
    <property type="entry name" value="RNaseH_domain"/>
</dbReference>
<dbReference type="EMBL" id="ASHM01027841">
    <property type="protein sequence ID" value="PNX74650.1"/>
    <property type="molecule type" value="Genomic_DNA"/>
</dbReference>
<name>A0A2K3L7Z1_TRIPR</name>
<evidence type="ECO:0000313" key="2">
    <source>
        <dbReference type="EMBL" id="PNX74650.1"/>
    </source>
</evidence>